<accession>A0AAD7ZHE8</accession>
<comment type="subcellular location">
    <subcellularLocation>
        <location evidence="2">Peroxisome</location>
    </subcellularLocation>
</comment>
<gene>
    <name evidence="16" type="ORF">L9F63_004200</name>
</gene>
<comment type="similarity">
    <text evidence="3">Belongs to the ATP-dependent AMP-binding enzyme family.</text>
</comment>
<keyword evidence="13" id="KW-0812">Transmembrane</keyword>
<evidence type="ECO:0000256" key="9">
    <source>
        <dbReference type="ARBA" id="ARBA00023140"/>
    </source>
</evidence>
<evidence type="ECO:0000259" key="14">
    <source>
        <dbReference type="Pfam" id="PF00501"/>
    </source>
</evidence>
<dbReference type="AlphaFoldDB" id="A0AAD7ZHE8"/>
<comment type="cofactor">
    <cofactor evidence="1">
        <name>Mg(2+)</name>
        <dbReference type="ChEBI" id="CHEBI:18420"/>
    </cofactor>
</comment>
<evidence type="ECO:0000256" key="6">
    <source>
        <dbReference type="ARBA" id="ARBA00022842"/>
    </source>
</evidence>
<dbReference type="Gene3D" id="3.30.300.30">
    <property type="match status" value="1"/>
</dbReference>
<sequence>MDLEYILQGPEPIVPPLNVSLGKHLFYCIKGHGDKVALVDAVTGKTRTFSEILSRSISVAEGFKARGIKTGDVVSICSENSIDFILPVLAACYIGATCAPLNPAYTTRELLHALNISKPSIIFCSEKALETVERASQDTEFVKEIVVFGHPMSHKQTPFNRFLQFKSSGFEPVDVDPMETITAILCSSGTTGLPKGVMLTQHNMLTVVRLMKDPRFGDLRREDVVLGLLPMFHSYAFACQLITTVIGATVVVIKRFEEKVFLGSIQNYKITLLFLVPPLVIFLAKAPIVDDYDLTSLRSIRCGAAPLSEEVEILLYKRLGVGPVKQGYGMTETTLGVLITPPNRSKSGSSGVLVPDVKCKTTSVDHFLFLIPFFHQTRETIFFYVHSVTCGNLQSHISHNKQLMKSSFFHTVDLGYYCDEWIFLQLVNRLTELIKYNCFQKITTKLEAVLLAHPDIQDAGVIGVPDEVAGELPLAFVVKQPGSNVTKEEIIKYVAEQVSPQKRLHGGVEFVKSIPKTPSGKILRRELKLMLKSKL</sequence>
<dbReference type="PANTHER" id="PTHR24096">
    <property type="entry name" value="LONG-CHAIN-FATTY-ACID--COA LIGASE"/>
    <property type="match status" value="1"/>
</dbReference>
<dbReference type="GO" id="GO:0008218">
    <property type="term" value="P:bioluminescence"/>
    <property type="evidence" value="ECO:0007669"/>
    <property type="project" value="UniProtKB-KW"/>
</dbReference>
<comment type="caution">
    <text evidence="16">The sequence shown here is derived from an EMBL/GenBank/DDBJ whole genome shotgun (WGS) entry which is preliminary data.</text>
</comment>
<evidence type="ECO:0000256" key="11">
    <source>
        <dbReference type="ARBA" id="ARBA00023262"/>
    </source>
</evidence>
<evidence type="ECO:0000256" key="3">
    <source>
        <dbReference type="ARBA" id="ARBA00006432"/>
    </source>
</evidence>
<keyword evidence="17" id="KW-1185">Reference proteome</keyword>
<keyword evidence="9" id="KW-0576">Peroxisome</keyword>
<dbReference type="Proteomes" id="UP001233999">
    <property type="component" value="Unassembled WGS sequence"/>
</dbReference>
<evidence type="ECO:0000256" key="5">
    <source>
        <dbReference type="ARBA" id="ARBA00019043"/>
    </source>
</evidence>
<dbReference type="Gene3D" id="2.30.38.10">
    <property type="entry name" value="Luciferase, Domain 3"/>
    <property type="match status" value="1"/>
</dbReference>
<feature type="domain" description="AMP-dependent synthetase/ligase" evidence="14">
    <location>
        <begin position="30"/>
        <end position="360"/>
    </location>
</feature>
<reference evidence="16" key="2">
    <citation type="submission" date="2023-05" db="EMBL/GenBank/DDBJ databases">
        <authorList>
            <person name="Fouks B."/>
        </authorList>
    </citation>
    <scope>NUCLEOTIDE SEQUENCE</scope>
    <source>
        <strain evidence="16">Stay&amp;Tobe</strain>
        <tissue evidence="16">Testes</tissue>
    </source>
</reference>
<dbReference type="InterPro" id="IPR025110">
    <property type="entry name" value="AMP-bd_C"/>
</dbReference>
<feature type="transmembrane region" description="Helical" evidence="13">
    <location>
        <begin position="268"/>
        <end position="288"/>
    </location>
</feature>
<evidence type="ECO:0000256" key="1">
    <source>
        <dbReference type="ARBA" id="ARBA00001946"/>
    </source>
</evidence>
<dbReference type="InterPro" id="IPR045851">
    <property type="entry name" value="AMP-bd_C_sf"/>
</dbReference>
<dbReference type="EMBL" id="JASPKZ010008359">
    <property type="protein sequence ID" value="KAJ9580127.1"/>
    <property type="molecule type" value="Genomic_DNA"/>
</dbReference>
<proteinExistence type="inferred from homology"/>
<evidence type="ECO:0000256" key="7">
    <source>
        <dbReference type="ARBA" id="ARBA00023002"/>
    </source>
</evidence>
<dbReference type="SUPFAM" id="SSF56801">
    <property type="entry name" value="Acetyl-CoA synthetase-like"/>
    <property type="match status" value="1"/>
</dbReference>
<feature type="transmembrane region" description="Helical" evidence="13">
    <location>
        <begin position="235"/>
        <end position="256"/>
    </location>
</feature>
<reference evidence="16" key="1">
    <citation type="journal article" date="2023" name="IScience">
        <title>Live-bearing cockroach genome reveals convergent evolutionary mechanisms linked to viviparity in insects and beyond.</title>
        <authorList>
            <person name="Fouks B."/>
            <person name="Harrison M.C."/>
            <person name="Mikhailova A.A."/>
            <person name="Marchal E."/>
            <person name="English S."/>
            <person name="Carruthers M."/>
            <person name="Jennings E.C."/>
            <person name="Chiamaka E.L."/>
            <person name="Frigard R.A."/>
            <person name="Pippel M."/>
            <person name="Attardo G.M."/>
            <person name="Benoit J.B."/>
            <person name="Bornberg-Bauer E."/>
            <person name="Tobe S.S."/>
        </authorList>
    </citation>
    <scope>NUCLEOTIDE SEQUENCE</scope>
    <source>
        <strain evidence="16">Stay&amp;Tobe</strain>
    </source>
</reference>
<comment type="catalytic activity">
    <reaction evidence="12">
        <text>firefly D-luciferin + ATP + O2 = firefly oxyluciferin + hnu + AMP + CO2 + diphosphate</text>
        <dbReference type="Rhea" id="RHEA:10732"/>
        <dbReference type="ChEBI" id="CHEBI:15379"/>
        <dbReference type="ChEBI" id="CHEBI:16526"/>
        <dbReference type="ChEBI" id="CHEBI:16792"/>
        <dbReference type="ChEBI" id="CHEBI:30212"/>
        <dbReference type="ChEBI" id="CHEBI:30616"/>
        <dbReference type="ChEBI" id="CHEBI:33019"/>
        <dbReference type="ChEBI" id="CHEBI:58038"/>
        <dbReference type="ChEBI" id="CHEBI:456215"/>
        <dbReference type="EC" id="1.13.12.7"/>
    </reaction>
</comment>
<keyword evidence="13" id="KW-0472">Membrane</keyword>
<organism evidence="16 17">
    <name type="scientific">Diploptera punctata</name>
    <name type="common">Pacific beetle cockroach</name>
    <dbReference type="NCBI Taxonomy" id="6984"/>
    <lineage>
        <taxon>Eukaryota</taxon>
        <taxon>Metazoa</taxon>
        <taxon>Ecdysozoa</taxon>
        <taxon>Arthropoda</taxon>
        <taxon>Hexapoda</taxon>
        <taxon>Insecta</taxon>
        <taxon>Pterygota</taxon>
        <taxon>Neoptera</taxon>
        <taxon>Polyneoptera</taxon>
        <taxon>Dictyoptera</taxon>
        <taxon>Blattodea</taxon>
        <taxon>Blaberoidea</taxon>
        <taxon>Blaberidae</taxon>
        <taxon>Diplopterinae</taxon>
        <taxon>Diploptera</taxon>
    </lineage>
</organism>
<dbReference type="Gene3D" id="3.40.50.980">
    <property type="match status" value="2"/>
</dbReference>
<evidence type="ECO:0000259" key="15">
    <source>
        <dbReference type="Pfam" id="PF13193"/>
    </source>
</evidence>
<dbReference type="Pfam" id="PF00501">
    <property type="entry name" value="AMP-binding"/>
    <property type="match status" value="1"/>
</dbReference>
<keyword evidence="6" id="KW-0460">Magnesium</keyword>
<dbReference type="EC" id="1.13.12.7" evidence="4"/>
<dbReference type="Pfam" id="PF13193">
    <property type="entry name" value="AMP-binding_C"/>
    <property type="match status" value="1"/>
</dbReference>
<evidence type="ECO:0000256" key="4">
    <source>
        <dbReference type="ARBA" id="ARBA00012532"/>
    </source>
</evidence>
<evidence type="ECO:0000256" key="13">
    <source>
        <dbReference type="SAM" id="Phobius"/>
    </source>
</evidence>
<keyword evidence="11" id="KW-0599">Photoprotein</keyword>
<name>A0AAD7ZHE8_DIPPU</name>
<evidence type="ECO:0000256" key="8">
    <source>
        <dbReference type="ARBA" id="ARBA00023033"/>
    </source>
</evidence>
<evidence type="ECO:0000256" key="10">
    <source>
        <dbReference type="ARBA" id="ARBA00023223"/>
    </source>
</evidence>
<dbReference type="PROSITE" id="PS00455">
    <property type="entry name" value="AMP_BINDING"/>
    <property type="match status" value="1"/>
</dbReference>
<dbReference type="PANTHER" id="PTHR24096:SF423">
    <property type="entry name" value="GM05240P"/>
    <property type="match status" value="1"/>
</dbReference>
<dbReference type="InterPro" id="IPR020845">
    <property type="entry name" value="AMP-binding_CS"/>
</dbReference>
<keyword evidence="13" id="KW-1133">Transmembrane helix</keyword>
<dbReference type="InterPro" id="IPR000873">
    <property type="entry name" value="AMP-dep_synth/lig_dom"/>
</dbReference>
<keyword evidence="7" id="KW-0560">Oxidoreductase</keyword>
<dbReference type="GO" id="GO:0005777">
    <property type="term" value="C:peroxisome"/>
    <property type="evidence" value="ECO:0007669"/>
    <property type="project" value="UniProtKB-SubCell"/>
</dbReference>
<keyword evidence="8" id="KW-0503">Monooxygenase</keyword>
<evidence type="ECO:0000313" key="17">
    <source>
        <dbReference type="Proteomes" id="UP001233999"/>
    </source>
</evidence>
<evidence type="ECO:0000256" key="12">
    <source>
        <dbReference type="ARBA" id="ARBA00048497"/>
    </source>
</evidence>
<keyword evidence="10" id="KW-0455">Luminescence</keyword>
<feature type="domain" description="AMP-binding enzyme C-terminal" evidence="15">
    <location>
        <begin position="445"/>
        <end position="521"/>
    </location>
</feature>
<protein>
    <recommendedName>
        <fullName evidence="5">Luciferin 4-monooxygenase</fullName>
        <ecNumber evidence="4">1.13.12.7</ecNumber>
    </recommendedName>
</protein>
<evidence type="ECO:0000313" key="16">
    <source>
        <dbReference type="EMBL" id="KAJ9580127.1"/>
    </source>
</evidence>
<dbReference type="GO" id="GO:0016405">
    <property type="term" value="F:CoA-ligase activity"/>
    <property type="evidence" value="ECO:0007669"/>
    <property type="project" value="TreeGrafter"/>
</dbReference>
<dbReference type="GO" id="GO:0004497">
    <property type="term" value="F:monooxygenase activity"/>
    <property type="evidence" value="ECO:0007669"/>
    <property type="project" value="UniProtKB-KW"/>
</dbReference>
<evidence type="ECO:0000256" key="2">
    <source>
        <dbReference type="ARBA" id="ARBA00004275"/>
    </source>
</evidence>
<dbReference type="FunFam" id="3.30.300.30:FF:000007">
    <property type="entry name" value="4-coumarate--CoA ligase 2"/>
    <property type="match status" value="1"/>
</dbReference>